<keyword evidence="3" id="KW-1185">Reference proteome</keyword>
<evidence type="ECO:0000256" key="1">
    <source>
        <dbReference type="SAM" id="Phobius"/>
    </source>
</evidence>
<keyword evidence="1" id="KW-1133">Transmembrane helix</keyword>
<organism evidence="2 3">
    <name type="scientific">Mycobacterium botniense</name>
    <dbReference type="NCBI Taxonomy" id="84962"/>
    <lineage>
        <taxon>Bacteria</taxon>
        <taxon>Bacillati</taxon>
        <taxon>Actinomycetota</taxon>
        <taxon>Actinomycetes</taxon>
        <taxon>Mycobacteriales</taxon>
        <taxon>Mycobacteriaceae</taxon>
        <taxon>Mycobacterium</taxon>
    </lineage>
</organism>
<evidence type="ECO:0000313" key="3">
    <source>
        <dbReference type="Proteomes" id="UP000465361"/>
    </source>
</evidence>
<gene>
    <name evidence="2" type="primary">lppJ</name>
    <name evidence="2" type="ORF">MBOT_32870</name>
</gene>
<protein>
    <submittedName>
        <fullName evidence="2">Putative lipoprotein LppJ</fullName>
    </submittedName>
</protein>
<feature type="transmembrane region" description="Helical" evidence="1">
    <location>
        <begin position="20"/>
        <end position="42"/>
    </location>
</feature>
<proteinExistence type="predicted"/>
<keyword evidence="2" id="KW-0449">Lipoprotein</keyword>
<accession>A0A7I9Y1G4</accession>
<dbReference type="AlphaFoldDB" id="A0A7I9Y1G4"/>
<name>A0A7I9Y1G4_9MYCO</name>
<evidence type="ECO:0000313" key="2">
    <source>
        <dbReference type="EMBL" id="GFG75922.1"/>
    </source>
</evidence>
<keyword evidence="1" id="KW-0472">Membrane</keyword>
<comment type="caution">
    <text evidence="2">The sequence shown here is derived from an EMBL/GenBank/DDBJ whole genome shotgun (WGS) entry which is preliminary data.</text>
</comment>
<sequence length="200" mass="22256">MMQAYVAYRGTWERRFRSPWGRALIAAALMVSLVLDGIFLAVDRLHSPAADRLEHPADPVTDAQSRNQVVEPAQQIVTVARLQNPTAGYLLMSCKNHDDPPYQGAVYLNFTLPAGAHAESFFRNVAATMVAHGWYEGLPPNQHLHGVTLYKKGVTAIVYPDSDDASMGTMRLYGECRNLNDHRNDTTGWVDITGEFNPTR</sequence>
<reference evidence="2 3" key="1">
    <citation type="journal article" date="2019" name="Emerg. Microbes Infect.">
        <title>Comprehensive subspecies identification of 175 nontuberculous mycobacteria species based on 7547 genomic profiles.</title>
        <authorList>
            <person name="Matsumoto Y."/>
            <person name="Kinjo T."/>
            <person name="Motooka D."/>
            <person name="Nabeya D."/>
            <person name="Jung N."/>
            <person name="Uechi K."/>
            <person name="Horii T."/>
            <person name="Iida T."/>
            <person name="Fujita J."/>
            <person name="Nakamura S."/>
        </authorList>
    </citation>
    <scope>NUCLEOTIDE SEQUENCE [LARGE SCALE GENOMIC DNA]</scope>
    <source>
        <strain evidence="2 3">JCM 17322</strain>
    </source>
</reference>
<keyword evidence="1" id="KW-0812">Transmembrane</keyword>
<dbReference type="EMBL" id="BLKW01000004">
    <property type="protein sequence ID" value="GFG75922.1"/>
    <property type="molecule type" value="Genomic_DNA"/>
</dbReference>
<dbReference type="Proteomes" id="UP000465361">
    <property type="component" value="Unassembled WGS sequence"/>
</dbReference>
<dbReference type="RefSeq" id="WP_218033390.1">
    <property type="nucleotide sequence ID" value="NZ_BLKW01000004.1"/>
</dbReference>